<organism evidence="7 8">
    <name type="scientific">Rhizobium setariae</name>
    <dbReference type="NCBI Taxonomy" id="2801340"/>
    <lineage>
        <taxon>Bacteria</taxon>
        <taxon>Pseudomonadati</taxon>
        <taxon>Pseudomonadota</taxon>
        <taxon>Alphaproteobacteria</taxon>
        <taxon>Hyphomicrobiales</taxon>
        <taxon>Rhizobiaceae</taxon>
        <taxon>Rhizobium/Agrobacterium group</taxon>
        <taxon>Rhizobium</taxon>
    </lineage>
</organism>
<dbReference type="SMART" id="SM00925">
    <property type="entry name" value="MltA"/>
    <property type="match status" value="1"/>
</dbReference>
<dbReference type="GO" id="GO:0009254">
    <property type="term" value="P:peptidoglycan turnover"/>
    <property type="evidence" value="ECO:0007669"/>
    <property type="project" value="InterPro"/>
</dbReference>
<dbReference type="RefSeq" id="WP_201661950.1">
    <property type="nucleotide sequence ID" value="NZ_JAEQNC010000011.1"/>
</dbReference>
<name>A0A936YV66_9HYPH</name>
<feature type="domain" description="Lytic transglycosylase MltA" evidence="6">
    <location>
        <begin position="101"/>
        <end position="258"/>
    </location>
</feature>
<reference evidence="7" key="1">
    <citation type="submission" date="2021-01" db="EMBL/GenBank/DDBJ databases">
        <title>Rhizobium sp. strain KVB221 16S ribosomal RNA gene Genome sequencing and assembly.</title>
        <authorList>
            <person name="Kang M."/>
        </authorList>
    </citation>
    <scope>NUCLEOTIDE SEQUENCE</scope>
    <source>
        <strain evidence="7">KVB221</strain>
    </source>
</reference>
<dbReference type="GO" id="GO:0008933">
    <property type="term" value="F:peptidoglycan lytic transglycosylase activity"/>
    <property type="evidence" value="ECO:0007669"/>
    <property type="project" value="TreeGrafter"/>
</dbReference>
<dbReference type="PANTHER" id="PTHR30124:SF0">
    <property type="entry name" value="MEMBRANE-BOUND LYTIC MUREIN TRANSGLYCOSYLASE A"/>
    <property type="match status" value="1"/>
</dbReference>
<evidence type="ECO:0000256" key="2">
    <source>
        <dbReference type="ARBA" id="ARBA00012587"/>
    </source>
</evidence>
<dbReference type="AlphaFoldDB" id="A0A936YV66"/>
<dbReference type="CDD" id="cd14668">
    <property type="entry name" value="mlta_B"/>
    <property type="match status" value="1"/>
</dbReference>
<sequence>MDYELKEVSFDALPGWRDEDPSSLFSPMGRCLWHMRNVKPYKTGSLGIASQALEAVFSQSVEATPASPAAARRFFEQYFQPFLIRRKDGASGFVTAFYEPEVEVSDTADDIWRYPFYLRPDDLVDLDVSNRPEALDATYAFGQQTESGVRPYPDRRAIDEGALAGRGLEIAWARSRVDVFFAHVQGAARLRFRDGALRRITYSAKAGHPFTGIGRHLADIGEIPLAQVSMASIRQWLADHPQRQDEILWQNRSYIFFREAPVEDIHLGPVAAAKVPLEAMRSIAVDRQIHTFSSLFYIDSPSLTHLTDGVPFQRLMMALDTGTAIVGPARGDLFTGSGDAAGVLAGNVKNDADFYILVPKSVAAEYR</sequence>
<dbReference type="InterPro" id="IPR005300">
    <property type="entry name" value="MltA_B"/>
</dbReference>
<evidence type="ECO:0000256" key="1">
    <source>
        <dbReference type="ARBA" id="ARBA00001420"/>
    </source>
</evidence>
<evidence type="ECO:0000256" key="3">
    <source>
        <dbReference type="ARBA" id="ARBA00023239"/>
    </source>
</evidence>
<dbReference type="CDD" id="cd14485">
    <property type="entry name" value="mltA_like_LT_A"/>
    <property type="match status" value="1"/>
</dbReference>
<evidence type="ECO:0000313" key="7">
    <source>
        <dbReference type="EMBL" id="MBL0374161.1"/>
    </source>
</evidence>
<dbReference type="Proteomes" id="UP000633219">
    <property type="component" value="Unassembled WGS sequence"/>
</dbReference>
<dbReference type="PANTHER" id="PTHR30124">
    <property type="entry name" value="MEMBRANE-BOUND LYTIC MUREIN TRANSGLYCOSYLASE A"/>
    <property type="match status" value="1"/>
</dbReference>
<dbReference type="Pfam" id="PF03562">
    <property type="entry name" value="MltA"/>
    <property type="match status" value="1"/>
</dbReference>
<dbReference type="InterPro" id="IPR036908">
    <property type="entry name" value="RlpA-like_sf"/>
</dbReference>
<proteinExistence type="predicted"/>
<dbReference type="Gene3D" id="2.40.40.10">
    <property type="entry name" value="RlpA-like domain"/>
    <property type="match status" value="1"/>
</dbReference>
<comment type="catalytic activity">
    <reaction evidence="1">
        <text>Exolytic cleavage of the (1-&gt;4)-beta-glycosidic linkage between N-acetylmuramic acid (MurNAc) and N-acetylglucosamine (GlcNAc) residues in peptidoglycan, from either the reducing or the non-reducing ends of the peptidoglycan chains, with concomitant formation of a 1,6-anhydrobond in the MurNAc residue.</text>
        <dbReference type="EC" id="4.2.2.n1"/>
    </reaction>
</comment>
<accession>A0A936YV66</accession>
<keyword evidence="8" id="KW-1185">Reference proteome</keyword>
<evidence type="ECO:0000256" key="4">
    <source>
        <dbReference type="ARBA" id="ARBA00023316"/>
    </source>
</evidence>
<dbReference type="InterPro" id="IPR010611">
    <property type="entry name" value="3D_dom"/>
</dbReference>
<protein>
    <recommendedName>
        <fullName evidence="2">peptidoglycan lytic exotransglycosylase</fullName>
        <ecNumber evidence="2">4.2.2.n1</ecNumber>
    </recommendedName>
    <alternativeName>
        <fullName evidence="5">Murein hydrolase A</fullName>
    </alternativeName>
</protein>
<dbReference type="GO" id="GO:0071555">
    <property type="term" value="P:cell wall organization"/>
    <property type="evidence" value="ECO:0007669"/>
    <property type="project" value="UniProtKB-KW"/>
</dbReference>
<comment type="caution">
    <text evidence="7">The sequence shown here is derived from an EMBL/GenBank/DDBJ whole genome shotgun (WGS) entry which is preliminary data.</text>
</comment>
<evidence type="ECO:0000256" key="5">
    <source>
        <dbReference type="ARBA" id="ARBA00030918"/>
    </source>
</evidence>
<evidence type="ECO:0000259" key="6">
    <source>
        <dbReference type="SMART" id="SM00925"/>
    </source>
</evidence>
<dbReference type="GO" id="GO:0009253">
    <property type="term" value="P:peptidoglycan catabolic process"/>
    <property type="evidence" value="ECO:0007669"/>
    <property type="project" value="TreeGrafter"/>
</dbReference>
<keyword evidence="3" id="KW-0456">Lyase</keyword>
<gene>
    <name evidence="7" type="ORF">JJB09_19230</name>
</gene>
<dbReference type="GO" id="GO:0019867">
    <property type="term" value="C:outer membrane"/>
    <property type="evidence" value="ECO:0007669"/>
    <property type="project" value="InterPro"/>
</dbReference>
<dbReference type="Gene3D" id="2.40.240.50">
    <property type="entry name" value="Barwin-like endoglucanases"/>
    <property type="match status" value="1"/>
</dbReference>
<dbReference type="GO" id="GO:0004553">
    <property type="term" value="F:hydrolase activity, hydrolyzing O-glycosyl compounds"/>
    <property type="evidence" value="ECO:0007669"/>
    <property type="project" value="InterPro"/>
</dbReference>
<keyword evidence="4" id="KW-0961">Cell wall biogenesis/degradation</keyword>
<dbReference type="EC" id="4.2.2.n1" evidence="2"/>
<dbReference type="Pfam" id="PF06725">
    <property type="entry name" value="3D"/>
    <property type="match status" value="1"/>
</dbReference>
<dbReference type="InterPro" id="IPR026044">
    <property type="entry name" value="MltA"/>
</dbReference>
<dbReference type="SUPFAM" id="SSF50685">
    <property type="entry name" value="Barwin-like endoglucanases"/>
    <property type="match status" value="1"/>
</dbReference>
<evidence type="ECO:0000313" key="8">
    <source>
        <dbReference type="Proteomes" id="UP000633219"/>
    </source>
</evidence>
<dbReference type="EMBL" id="JAEQNC010000011">
    <property type="protein sequence ID" value="MBL0374161.1"/>
    <property type="molecule type" value="Genomic_DNA"/>
</dbReference>
<dbReference type="PIRSF" id="PIRSF019422">
    <property type="entry name" value="MltA"/>
    <property type="match status" value="1"/>
</dbReference>